<keyword evidence="3 10" id="KW-0328">Glycosyltransferase</keyword>
<evidence type="ECO:0000259" key="12">
    <source>
        <dbReference type="Pfam" id="PF03033"/>
    </source>
</evidence>
<dbReference type="UniPathway" id="UPA00219"/>
<comment type="caution">
    <text evidence="10">Lacks conserved residue(s) required for the propagation of feature annotation.</text>
</comment>
<feature type="binding site" evidence="10">
    <location>
        <position position="167"/>
    </location>
    <ligand>
        <name>UDP-N-acetyl-alpha-D-glucosamine</name>
        <dbReference type="ChEBI" id="CHEBI:57705"/>
    </ligand>
</feature>
<dbReference type="RefSeq" id="WP_134339825.1">
    <property type="nucleotide sequence ID" value="NZ_SOPW01000006.1"/>
</dbReference>
<gene>
    <name evidence="10" type="primary">murG</name>
    <name evidence="14" type="ORF">E3U55_07570</name>
</gene>
<dbReference type="Pfam" id="PF04101">
    <property type="entry name" value="Glyco_tran_28_C"/>
    <property type="match status" value="1"/>
</dbReference>
<keyword evidence="9 10" id="KW-0961">Cell wall biogenesis/degradation</keyword>
<dbReference type="GO" id="GO:0005975">
    <property type="term" value="P:carbohydrate metabolic process"/>
    <property type="evidence" value="ECO:0007669"/>
    <property type="project" value="InterPro"/>
</dbReference>
<dbReference type="GO" id="GO:0051991">
    <property type="term" value="F:UDP-N-acetyl-D-glucosamine:N-acetylmuramoyl-L-alanyl-D-glutamyl-meso-2,6-diaminopimelyl-D-alanyl-D-alanine-diphosphoundecaprenol 4-beta-N-acetylglucosaminlytransferase activity"/>
    <property type="evidence" value="ECO:0007669"/>
    <property type="project" value="RHEA"/>
</dbReference>
<feature type="binding site" evidence="10">
    <location>
        <begin position="13"/>
        <end position="15"/>
    </location>
    <ligand>
        <name>UDP-N-acetyl-alpha-D-glucosamine</name>
        <dbReference type="ChEBI" id="CHEBI:57705"/>
    </ligand>
</feature>
<dbReference type="GO" id="GO:0008360">
    <property type="term" value="P:regulation of cell shape"/>
    <property type="evidence" value="ECO:0007669"/>
    <property type="project" value="UniProtKB-KW"/>
</dbReference>
<keyword evidence="1 10" id="KW-1003">Cell membrane</keyword>
<evidence type="ECO:0000256" key="2">
    <source>
        <dbReference type="ARBA" id="ARBA00022618"/>
    </source>
</evidence>
<dbReference type="GO" id="GO:0005886">
    <property type="term" value="C:plasma membrane"/>
    <property type="evidence" value="ECO:0007669"/>
    <property type="project" value="UniProtKB-SubCell"/>
</dbReference>
<comment type="pathway">
    <text evidence="10">Cell wall biogenesis; peptidoglycan biosynthesis.</text>
</comment>
<keyword evidence="4 10" id="KW-0808">Transferase</keyword>
<feature type="coiled-coil region" evidence="11">
    <location>
        <begin position="307"/>
        <end position="341"/>
    </location>
</feature>
<protein>
    <recommendedName>
        <fullName evidence="10">UDP-N-acetylglucosamine--N-acetylmuramyl-(pentapeptide) pyrophosphoryl-undecaprenol N-acetylglucosamine transferase</fullName>
        <ecNumber evidence="10">2.4.1.227</ecNumber>
    </recommendedName>
    <alternativeName>
        <fullName evidence="10">Undecaprenyl-PP-MurNAc-pentapeptide-UDPGlcNAc GlcNAc transferase</fullName>
    </alternativeName>
</protein>
<evidence type="ECO:0000256" key="5">
    <source>
        <dbReference type="ARBA" id="ARBA00022960"/>
    </source>
</evidence>
<evidence type="ECO:0000256" key="9">
    <source>
        <dbReference type="ARBA" id="ARBA00023316"/>
    </source>
</evidence>
<reference evidence="14 15" key="1">
    <citation type="submission" date="2019-03" db="EMBL/GenBank/DDBJ databases">
        <authorList>
            <person name="He R.-H."/>
        </authorList>
    </citation>
    <scope>NUCLEOTIDE SEQUENCE [LARGE SCALE GENOMIC DNA]</scope>
    <source>
        <strain evidence="15">SH 714</strain>
    </source>
</reference>
<feature type="binding site" evidence="10">
    <location>
        <position position="291"/>
    </location>
    <ligand>
        <name>UDP-N-acetyl-alpha-D-glucosamine</name>
        <dbReference type="ChEBI" id="CHEBI:57705"/>
    </ligand>
</feature>
<comment type="similarity">
    <text evidence="10">Belongs to the glycosyltransferase 28 family. MurG subfamily.</text>
</comment>
<comment type="function">
    <text evidence="10">Cell wall formation. Catalyzes the transfer of a GlcNAc subunit on undecaprenyl-pyrophosphoryl-MurNAc-pentapeptide (lipid intermediate I) to form undecaprenyl-pyrophosphoryl-MurNAc-(pentapeptide)GlcNAc (lipid intermediate II).</text>
</comment>
<evidence type="ECO:0000256" key="1">
    <source>
        <dbReference type="ARBA" id="ARBA00022475"/>
    </source>
</evidence>
<dbReference type="InterPro" id="IPR004276">
    <property type="entry name" value="GlycoTrans_28_N"/>
</dbReference>
<dbReference type="AlphaFoldDB" id="A0A4Y8ITA3"/>
<evidence type="ECO:0000256" key="7">
    <source>
        <dbReference type="ARBA" id="ARBA00023136"/>
    </source>
</evidence>
<dbReference type="GO" id="GO:0051301">
    <property type="term" value="P:cell division"/>
    <property type="evidence" value="ECO:0007669"/>
    <property type="project" value="UniProtKB-KW"/>
</dbReference>
<comment type="catalytic activity">
    <reaction evidence="10">
        <text>di-trans,octa-cis-undecaprenyl diphospho-N-acetyl-alpha-D-muramoyl-L-alanyl-D-glutamyl-meso-2,6-diaminopimeloyl-D-alanyl-D-alanine + UDP-N-acetyl-alpha-D-glucosamine = di-trans,octa-cis-undecaprenyl diphospho-[N-acetyl-alpha-D-glucosaminyl-(1-&gt;4)]-N-acetyl-alpha-D-muramoyl-L-alanyl-D-glutamyl-meso-2,6-diaminopimeloyl-D-alanyl-D-alanine + UDP + H(+)</text>
        <dbReference type="Rhea" id="RHEA:31227"/>
        <dbReference type="ChEBI" id="CHEBI:15378"/>
        <dbReference type="ChEBI" id="CHEBI:57705"/>
        <dbReference type="ChEBI" id="CHEBI:58223"/>
        <dbReference type="ChEBI" id="CHEBI:61387"/>
        <dbReference type="ChEBI" id="CHEBI:61388"/>
        <dbReference type="EC" id="2.4.1.227"/>
    </reaction>
</comment>
<proteinExistence type="inferred from homology"/>
<dbReference type="OrthoDB" id="9808936at2"/>
<dbReference type="Pfam" id="PF03033">
    <property type="entry name" value="Glyco_transf_28"/>
    <property type="match status" value="1"/>
</dbReference>
<evidence type="ECO:0000256" key="6">
    <source>
        <dbReference type="ARBA" id="ARBA00022984"/>
    </source>
</evidence>
<evidence type="ECO:0000256" key="3">
    <source>
        <dbReference type="ARBA" id="ARBA00022676"/>
    </source>
</evidence>
<feature type="binding site" evidence="10">
    <location>
        <position position="197"/>
    </location>
    <ligand>
        <name>UDP-N-acetyl-alpha-D-glucosamine</name>
        <dbReference type="ChEBI" id="CHEBI:57705"/>
    </ligand>
</feature>
<dbReference type="EMBL" id="SOPW01000006">
    <property type="protein sequence ID" value="TFB22152.1"/>
    <property type="molecule type" value="Genomic_DNA"/>
</dbReference>
<evidence type="ECO:0000256" key="4">
    <source>
        <dbReference type="ARBA" id="ARBA00022679"/>
    </source>
</evidence>
<comment type="caution">
    <text evidence="14">The sequence shown here is derived from an EMBL/GenBank/DDBJ whole genome shotgun (WGS) entry which is preliminary data.</text>
</comment>
<dbReference type="GO" id="GO:0009252">
    <property type="term" value="P:peptidoglycan biosynthetic process"/>
    <property type="evidence" value="ECO:0007669"/>
    <property type="project" value="UniProtKB-UniRule"/>
</dbReference>
<dbReference type="PANTHER" id="PTHR21015">
    <property type="entry name" value="UDP-N-ACETYLGLUCOSAMINE--N-ACETYLMURAMYL-(PENTAPEPTIDE) PYROPHOSPHORYL-UNDECAPRENOL N-ACETYLGLUCOSAMINE TRANSFERASE 1"/>
    <property type="match status" value="1"/>
</dbReference>
<name>A0A4Y8ITA3_9BACI</name>
<keyword evidence="11" id="KW-0175">Coiled coil</keyword>
<evidence type="ECO:0000256" key="8">
    <source>
        <dbReference type="ARBA" id="ARBA00023306"/>
    </source>
</evidence>
<evidence type="ECO:0000313" key="15">
    <source>
        <dbReference type="Proteomes" id="UP000297975"/>
    </source>
</evidence>
<dbReference type="InterPro" id="IPR007235">
    <property type="entry name" value="Glyco_trans_28_C"/>
</dbReference>
<keyword evidence="2 10" id="KW-0132">Cell division</keyword>
<evidence type="ECO:0000256" key="10">
    <source>
        <dbReference type="HAMAP-Rule" id="MF_00033"/>
    </source>
</evidence>
<dbReference type="HAMAP" id="MF_00033">
    <property type="entry name" value="MurG"/>
    <property type="match status" value="1"/>
</dbReference>
<keyword evidence="6 10" id="KW-0573">Peptidoglycan synthesis</keyword>
<dbReference type="NCBIfam" id="NF009102">
    <property type="entry name" value="PRK12446.1"/>
    <property type="match status" value="1"/>
</dbReference>
<comment type="subcellular location">
    <subcellularLocation>
        <location evidence="10">Cell membrane</location>
        <topology evidence="10">Peripheral membrane protein</topology>
        <orientation evidence="10">Cytoplasmic side</orientation>
    </subcellularLocation>
</comment>
<dbReference type="InterPro" id="IPR006009">
    <property type="entry name" value="GlcNAc_MurG"/>
</dbReference>
<dbReference type="CDD" id="cd03785">
    <property type="entry name" value="GT28_MurG"/>
    <property type="match status" value="1"/>
</dbReference>
<feature type="domain" description="Glycosyl transferase family 28 C-terminal" evidence="13">
    <location>
        <begin position="190"/>
        <end position="345"/>
    </location>
</feature>
<keyword evidence="15" id="KW-1185">Reference proteome</keyword>
<dbReference type="SUPFAM" id="SSF53756">
    <property type="entry name" value="UDP-Glycosyltransferase/glycogen phosphorylase"/>
    <property type="match status" value="1"/>
</dbReference>
<dbReference type="PANTHER" id="PTHR21015:SF27">
    <property type="entry name" value="UDP-N-ACETYLGLUCOSAMINE--N-ACETYLMURAMYL-(PENTAPEPTIDE) PYROPHOSPHORYL-UNDECAPRENOL N-ACETYLGLUCOSAMINE TRANSFERASE"/>
    <property type="match status" value="1"/>
</dbReference>
<dbReference type="GO" id="GO:0071555">
    <property type="term" value="P:cell wall organization"/>
    <property type="evidence" value="ECO:0007669"/>
    <property type="project" value="UniProtKB-KW"/>
</dbReference>
<evidence type="ECO:0000259" key="13">
    <source>
        <dbReference type="Pfam" id="PF04101"/>
    </source>
</evidence>
<evidence type="ECO:0000256" key="11">
    <source>
        <dbReference type="SAM" id="Coils"/>
    </source>
</evidence>
<evidence type="ECO:0000313" key="14">
    <source>
        <dbReference type="EMBL" id="TFB22152.1"/>
    </source>
</evidence>
<dbReference type="EC" id="2.4.1.227" evidence="10"/>
<dbReference type="Proteomes" id="UP000297975">
    <property type="component" value="Unassembled WGS sequence"/>
</dbReference>
<keyword evidence="7 10" id="KW-0472">Membrane</keyword>
<accession>A0A4Y8ITA3</accession>
<dbReference type="GO" id="GO:0050511">
    <property type="term" value="F:undecaprenyldiphospho-muramoylpentapeptide beta-N-acetylglucosaminyltransferase activity"/>
    <property type="evidence" value="ECO:0007669"/>
    <property type="project" value="UniProtKB-UniRule"/>
</dbReference>
<sequence length="357" mass="39952">MSKKTIVFTGGGTAGHVVVNLALMPQFIKEGYEVHYIGSYNGIEKELVSDIDGVTYHGITTGKLRRYLSKDNLKDPFKVLKGIFQARQLLKKLKPSIVFSKGGFVSVPVVMASKMVGIPSIIHESDFTPGLANKIATKFSRHVLTTFQETIQHLPSDKAKHIGAIIREELFKGDKERAYQFTGLQKDKPIILVMGGSAGAQKINDAVRNSLPVLLKDYQVIHLCGKGKLEESKVQDGYVQYEYVSDELKDLFAITDVVVSRAGSNAIFEFLALNIPMLLIPLSKQSSRGDQILNANSFKKQGYAEVLEEEELTREQLISKINILYKNRDVLKNRMNSYQSEEVKSQVVKLIKQSERK</sequence>
<feature type="domain" description="Glycosyltransferase family 28 N-terminal" evidence="12">
    <location>
        <begin position="6"/>
        <end position="144"/>
    </location>
</feature>
<dbReference type="NCBIfam" id="TIGR01133">
    <property type="entry name" value="murG"/>
    <property type="match status" value="1"/>
</dbReference>
<keyword evidence="8 10" id="KW-0131">Cell cycle</keyword>
<dbReference type="Gene3D" id="3.40.50.2000">
    <property type="entry name" value="Glycogen Phosphorylase B"/>
    <property type="match status" value="2"/>
</dbReference>
<organism evidence="14 15">
    <name type="scientific">Filobacillus milosensis</name>
    <dbReference type="NCBI Taxonomy" id="94137"/>
    <lineage>
        <taxon>Bacteria</taxon>
        <taxon>Bacillati</taxon>
        <taxon>Bacillota</taxon>
        <taxon>Bacilli</taxon>
        <taxon>Bacillales</taxon>
        <taxon>Bacillaceae</taxon>
        <taxon>Filobacillus</taxon>
    </lineage>
</organism>
<keyword evidence="5 10" id="KW-0133">Cell shape</keyword>